<keyword evidence="2" id="KW-0371">Homeobox</keyword>
<dbReference type="AlphaFoldDB" id="A0AAD8N825"/>
<dbReference type="GO" id="GO:0008289">
    <property type="term" value="F:lipid binding"/>
    <property type="evidence" value="ECO:0007669"/>
    <property type="project" value="InterPro"/>
</dbReference>
<evidence type="ECO:0000313" key="2">
    <source>
        <dbReference type="EMBL" id="KAK1400219.1"/>
    </source>
</evidence>
<comment type="caution">
    <text evidence="2">The sequence shown here is derived from an EMBL/GenBank/DDBJ whole genome shotgun (WGS) entry which is preliminary data.</text>
</comment>
<dbReference type="PANTHER" id="PTHR45654:SF24">
    <property type="entry name" value="HOMEOBOX-LEUCINE ZIPPER PROTEIN GLABRA 2"/>
    <property type="match status" value="1"/>
</dbReference>
<name>A0AAD8N825_9APIA</name>
<dbReference type="Pfam" id="PF01852">
    <property type="entry name" value="START"/>
    <property type="match status" value="1"/>
</dbReference>
<dbReference type="InterPro" id="IPR002913">
    <property type="entry name" value="START_lipid-bd_dom"/>
</dbReference>
<dbReference type="EMBL" id="JAUIZM010000002">
    <property type="protein sequence ID" value="KAK1400219.1"/>
    <property type="molecule type" value="Genomic_DNA"/>
</dbReference>
<proteinExistence type="predicted"/>
<reference evidence="2" key="2">
    <citation type="submission" date="2023-05" db="EMBL/GenBank/DDBJ databases">
        <authorList>
            <person name="Schelkunov M.I."/>
        </authorList>
    </citation>
    <scope>NUCLEOTIDE SEQUENCE</scope>
    <source>
        <strain evidence="2">Hsosn_3</strain>
        <tissue evidence="2">Leaf</tissue>
    </source>
</reference>
<reference evidence="2" key="1">
    <citation type="submission" date="2023-02" db="EMBL/GenBank/DDBJ databases">
        <title>Genome of toxic invasive species Heracleum sosnowskyi carries increased number of genes despite the absence of recent whole-genome duplications.</title>
        <authorList>
            <person name="Schelkunov M."/>
            <person name="Shtratnikova V."/>
            <person name="Makarenko M."/>
            <person name="Klepikova A."/>
            <person name="Omelchenko D."/>
            <person name="Novikova G."/>
            <person name="Obukhova E."/>
            <person name="Bogdanov V."/>
            <person name="Penin A."/>
            <person name="Logacheva M."/>
        </authorList>
    </citation>
    <scope>NUCLEOTIDE SEQUENCE</scope>
    <source>
        <strain evidence="2">Hsosn_3</strain>
        <tissue evidence="2">Leaf</tissue>
    </source>
</reference>
<feature type="domain" description="START" evidence="1">
    <location>
        <begin position="43"/>
        <end position="112"/>
    </location>
</feature>
<dbReference type="PANTHER" id="PTHR45654">
    <property type="entry name" value="HOMEOBOX-LEUCINE ZIPPER PROTEIN MERISTEM L1"/>
    <property type="match status" value="1"/>
</dbReference>
<dbReference type="GO" id="GO:0003677">
    <property type="term" value="F:DNA binding"/>
    <property type="evidence" value="ECO:0007669"/>
    <property type="project" value="UniProtKB-KW"/>
</dbReference>
<organism evidence="2 3">
    <name type="scientific">Heracleum sosnowskyi</name>
    <dbReference type="NCBI Taxonomy" id="360622"/>
    <lineage>
        <taxon>Eukaryota</taxon>
        <taxon>Viridiplantae</taxon>
        <taxon>Streptophyta</taxon>
        <taxon>Embryophyta</taxon>
        <taxon>Tracheophyta</taxon>
        <taxon>Spermatophyta</taxon>
        <taxon>Magnoliopsida</taxon>
        <taxon>eudicotyledons</taxon>
        <taxon>Gunneridae</taxon>
        <taxon>Pentapetalae</taxon>
        <taxon>asterids</taxon>
        <taxon>campanulids</taxon>
        <taxon>Apiales</taxon>
        <taxon>Apiaceae</taxon>
        <taxon>Apioideae</taxon>
        <taxon>apioid superclade</taxon>
        <taxon>Tordylieae</taxon>
        <taxon>Tordyliinae</taxon>
        <taxon>Heracleum</taxon>
    </lineage>
</organism>
<keyword evidence="3" id="KW-1185">Reference proteome</keyword>
<gene>
    <name evidence="2" type="ORF">POM88_010082</name>
</gene>
<protein>
    <submittedName>
        <fullName evidence="2">Homeobox-leucine zipper protein GLABRA 2</fullName>
    </submittedName>
</protein>
<evidence type="ECO:0000259" key="1">
    <source>
        <dbReference type="Pfam" id="PF01852"/>
    </source>
</evidence>
<keyword evidence="2" id="KW-0238">DNA-binding</keyword>
<dbReference type="Proteomes" id="UP001237642">
    <property type="component" value="Unassembled WGS sequence"/>
</dbReference>
<sequence>MRKYASASSTTPCSPGNDKVDSISCSLDFYHGIFELLKFQIIEIANKETEELMKMATEGEPLWIRSFETGCEILNYDEYMKEFSVKNLMKRMSNGSYVEASRDSGVVFMDLPTN</sequence>
<evidence type="ECO:0000313" key="3">
    <source>
        <dbReference type="Proteomes" id="UP001237642"/>
    </source>
</evidence>
<dbReference type="InterPro" id="IPR042160">
    <property type="entry name" value="HD-Zip_IV"/>
</dbReference>
<accession>A0AAD8N825</accession>